<feature type="domain" description="Semialdehyde dehydrogenase NAD-binding" evidence="2">
    <location>
        <begin position="37"/>
        <end position="134"/>
    </location>
</feature>
<dbReference type="InterPro" id="IPR016040">
    <property type="entry name" value="NAD(P)-bd_dom"/>
</dbReference>
<dbReference type="EMBL" id="JAGSPK010000005">
    <property type="protein sequence ID" value="MBR7793671.1"/>
    <property type="molecule type" value="Genomic_DNA"/>
</dbReference>
<feature type="compositionally biased region" description="Basic and acidic residues" evidence="1">
    <location>
        <begin position="1"/>
        <end position="10"/>
    </location>
</feature>
<evidence type="ECO:0000259" key="2">
    <source>
        <dbReference type="SMART" id="SM00859"/>
    </source>
</evidence>
<dbReference type="RefSeq" id="WP_212679623.1">
    <property type="nucleotide sequence ID" value="NZ_JAGSPK010000005.1"/>
</dbReference>
<dbReference type="SMART" id="SM00859">
    <property type="entry name" value="Semialdhyde_dh"/>
    <property type="match status" value="1"/>
</dbReference>
<dbReference type="InterPro" id="IPR000534">
    <property type="entry name" value="Semialdehyde_DH_NAD-bd"/>
</dbReference>
<dbReference type="Proteomes" id="UP000682982">
    <property type="component" value="Unassembled WGS sequence"/>
</dbReference>
<reference evidence="3 4" key="1">
    <citation type="submission" date="2021-04" db="EMBL/GenBank/DDBJ databases">
        <title>novel species isolated from subtropical streams in China.</title>
        <authorList>
            <person name="Lu H."/>
        </authorList>
    </citation>
    <scope>NUCLEOTIDE SEQUENCE [LARGE SCALE GENOMIC DNA]</scope>
    <source>
        <strain evidence="3 4">FT147W</strain>
    </source>
</reference>
<accession>A0ABS5H454</accession>
<keyword evidence="4" id="KW-1185">Reference proteome</keyword>
<gene>
    <name evidence="3" type="ORF">KDM87_13820</name>
</gene>
<evidence type="ECO:0000313" key="3">
    <source>
        <dbReference type="EMBL" id="MBR7793671.1"/>
    </source>
</evidence>
<organism evidence="3 4">
    <name type="scientific">Undibacterium rivi</name>
    <dbReference type="NCBI Taxonomy" id="2828729"/>
    <lineage>
        <taxon>Bacteria</taxon>
        <taxon>Pseudomonadati</taxon>
        <taxon>Pseudomonadota</taxon>
        <taxon>Betaproteobacteria</taxon>
        <taxon>Burkholderiales</taxon>
        <taxon>Oxalobacteraceae</taxon>
        <taxon>Undibacterium</taxon>
    </lineage>
</organism>
<dbReference type="SUPFAM" id="SSF51735">
    <property type="entry name" value="NAD(P)-binding Rossmann-fold domains"/>
    <property type="match status" value="1"/>
</dbReference>
<name>A0ABS5H454_9BURK</name>
<evidence type="ECO:0000313" key="4">
    <source>
        <dbReference type="Proteomes" id="UP000682982"/>
    </source>
</evidence>
<dbReference type="Gene3D" id="3.40.50.720">
    <property type="entry name" value="NAD(P)-binding Rossmann-like Domain"/>
    <property type="match status" value="1"/>
</dbReference>
<comment type="caution">
    <text evidence="3">The sequence shown here is derived from an EMBL/GenBank/DDBJ whole genome shotgun (WGS) entry which is preliminary data.</text>
</comment>
<protein>
    <submittedName>
        <fullName evidence="3">NAD(P)H-binding protein</fullName>
    </submittedName>
</protein>
<dbReference type="PANTHER" id="PTHR14097:SF7">
    <property type="entry name" value="OXIDOREDUCTASE HTATIP2"/>
    <property type="match status" value="1"/>
</dbReference>
<dbReference type="PANTHER" id="PTHR14097">
    <property type="entry name" value="OXIDOREDUCTASE HTATIP2"/>
    <property type="match status" value="1"/>
</dbReference>
<sequence length="263" mass="28150">MIHTKSEQERNGGQQSPTAYHPDTGDDTAEREKVKVKLLILGGTGLVGQQLLAQALAHKDVTQVIAPTRTALAPHSQLRNPIVDYASLPPDADWWQADAVLCALGTTIRIAGSQAAFIRIDHDYVIAAARLAKAAGTKQFVYNSALGAKAEAGSFYLQVKGQVEDDLRALEFSALTIVRPSLLSGGNRKDKRPAEAIAIVLSSLFGKLIPRRYRAVNVADVAAAMLQAVVTASVTAADNVVILESDQLQGAMARMTDKSRQVQ</sequence>
<feature type="region of interest" description="Disordered" evidence="1">
    <location>
        <begin position="1"/>
        <end position="28"/>
    </location>
</feature>
<evidence type="ECO:0000256" key="1">
    <source>
        <dbReference type="SAM" id="MobiDB-lite"/>
    </source>
</evidence>
<dbReference type="Pfam" id="PF13460">
    <property type="entry name" value="NAD_binding_10"/>
    <property type="match status" value="1"/>
</dbReference>
<proteinExistence type="predicted"/>
<dbReference type="InterPro" id="IPR036291">
    <property type="entry name" value="NAD(P)-bd_dom_sf"/>
</dbReference>